<accession>A0A0G1VUQ9</accession>
<dbReference type="AlphaFoldDB" id="A0A0G1VUQ9"/>
<protein>
    <recommendedName>
        <fullName evidence="3">Tyr recombinase domain-containing protein</fullName>
    </recommendedName>
</protein>
<comment type="caution">
    <text evidence="1">The sequence shown here is derived from an EMBL/GenBank/DDBJ whole genome shotgun (WGS) entry which is preliminary data.</text>
</comment>
<reference evidence="1 2" key="1">
    <citation type="journal article" date="2015" name="Nature">
        <title>rRNA introns, odd ribosomes, and small enigmatic genomes across a large radiation of phyla.</title>
        <authorList>
            <person name="Brown C.T."/>
            <person name="Hug L.A."/>
            <person name="Thomas B.C."/>
            <person name="Sharon I."/>
            <person name="Castelle C.J."/>
            <person name="Singh A."/>
            <person name="Wilkins M.J."/>
            <person name="Williams K.H."/>
            <person name="Banfield J.F."/>
        </authorList>
    </citation>
    <scope>NUCLEOTIDE SEQUENCE [LARGE SCALE GENOMIC DNA]</scope>
</reference>
<gene>
    <name evidence="1" type="ORF">UY48_C0044G0007</name>
</gene>
<sequence length="172" mass="19826">MLMLNNGMHPGNLRLLSAVRGKPKGDCVTDMGILQYERVKTYKPVQVLLPEQWRELIFKSVKSRKLAVSNQYYEQVFAEMGKILPEYPTPPVSPMTLRHTYVLSQLRHYKEKGGVPDIRMVAARAMCHINTVTSNYIDLEDWERMYDRDQAELSLDISTFSLRTSAVPYSVL</sequence>
<evidence type="ECO:0000313" key="1">
    <source>
        <dbReference type="EMBL" id="KKW10223.1"/>
    </source>
</evidence>
<dbReference type="Proteomes" id="UP000034588">
    <property type="component" value="Unassembled WGS sequence"/>
</dbReference>
<proteinExistence type="predicted"/>
<dbReference type="EMBL" id="LCQD01000044">
    <property type="protein sequence ID" value="KKW10223.1"/>
    <property type="molecule type" value="Genomic_DNA"/>
</dbReference>
<evidence type="ECO:0000313" key="2">
    <source>
        <dbReference type="Proteomes" id="UP000034588"/>
    </source>
</evidence>
<organism evidence="1 2">
    <name type="scientific">Candidatus Gottesmanbacteria bacterium GW2011_GWB1_49_7</name>
    <dbReference type="NCBI Taxonomy" id="1618448"/>
    <lineage>
        <taxon>Bacteria</taxon>
        <taxon>Candidatus Gottesmaniibacteriota</taxon>
    </lineage>
</organism>
<name>A0A0G1VUQ9_9BACT</name>
<evidence type="ECO:0008006" key="3">
    <source>
        <dbReference type="Google" id="ProtNLM"/>
    </source>
</evidence>